<feature type="DNA-binding region" description="Homeobox" evidence="2">
    <location>
        <begin position="18"/>
        <end position="77"/>
    </location>
</feature>
<protein>
    <recommendedName>
        <fullName evidence="5">Homeobox domain-containing protein</fullName>
    </recommendedName>
</protein>
<feature type="compositionally biased region" description="Basic and acidic residues" evidence="4">
    <location>
        <begin position="1"/>
        <end position="18"/>
    </location>
</feature>
<dbReference type="SMART" id="SM00389">
    <property type="entry name" value="HOX"/>
    <property type="match status" value="1"/>
</dbReference>
<feature type="domain" description="Homeobox" evidence="5">
    <location>
        <begin position="16"/>
        <end position="76"/>
    </location>
</feature>
<keyword evidence="2 3" id="KW-0539">Nucleus</keyword>
<comment type="caution">
    <text evidence="6">The sequence shown here is derived from an EMBL/GenBank/DDBJ whole genome shotgun (WGS) entry which is preliminary data.</text>
</comment>
<accession>A0A9R1XP67</accession>
<dbReference type="PANTHER" id="PTHR47713">
    <property type="entry name" value="HOMEODOMAIN-LIKE SUPERFAMILY PROTEIN"/>
    <property type="match status" value="1"/>
</dbReference>
<keyword evidence="7" id="KW-1185">Reference proteome</keyword>
<sequence length="529" mass="60067">MEEPQEVHTDENRALPEKKQKRIVKTPAQVAALENFYNEHKYPTEGMKQELADSIGLTEKQVSGWFCHRRLKDKKSPNDEILPPGNGKQDRSSGVIQDRGSGLRQDSCGSTKQGDNKHSDPKEVESRRFTTQNILPLQIQHNNIIMDHHHHDVDRDDHDGNDDDDDDDTSSGSSSPLKDSFHPQNVVGAITSKYPSHDFKSVRGRGGPSGYLKVKGQVENAAITAVKRQLGRQYREDGPPLGIEFEALPPGAFENPVKIPVNQSYYVGDRSASALHSSDGSRTFQPPNASKMYERYNPKSYNSMDLDNSPLDIRHASKHREKHFDNQCNNHNNKQTPHFSKNRHSQSMEVNDDSAEETSIHDMRDHFETRIKHVHGHGPGVRRQQDSVSVSNRHLIGYGKNINHNIRPPPKVNYRDRVESLTSDLTVKRGEFLELEDRGMSRKIPKDEEFDGERRGIDEYSKLVSARIHPGNEMKVTKRSREEFLHQIYPRKEAVIDMPPRTIMTRPPPAQMTSSFSDDETAETTSSAD</sequence>
<evidence type="ECO:0000256" key="1">
    <source>
        <dbReference type="ARBA" id="ARBA00004123"/>
    </source>
</evidence>
<feature type="compositionally biased region" description="Acidic residues" evidence="4">
    <location>
        <begin position="159"/>
        <end position="169"/>
    </location>
</feature>
<organism evidence="6 7">
    <name type="scientific">Lactuca sativa</name>
    <name type="common">Garden lettuce</name>
    <dbReference type="NCBI Taxonomy" id="4236"/>
    <lineage>
        <taxon>Eukaryota</taxon>
        <taxon>Viridiplantae</taxon>
        <taxon>Streptophyta</taxon>
        <taxon>Embryophyta</taxon>
        <taxon>Tracheophyta</taxon>
        <taxon>Spermatophyta</taxon>
        <taxon>Magnoliopsida</taxon>
        <taxon>eudicotyledons</taxon>
        <taxon>Gunneridae</taxon>
        <taxon>Pentapetalae</taxon>
        <taxon>asterids</taxon>
        <taxon>campanulids</taxon>
        <taxon>Asterales</taxon>
        <taxon>Asteraceae</taxon>
        <taxon>Cichorioideae</taxon>
        <taxon>Cichorieae</taxon>
        <taxon>Lactucinae</taxon>
        <taxon>Lactuca</taxon>
    </lineage>
</organism>
<dbReference type="Pfam" id="PF00046">
    <property type="entry name" value="Homeodomain"/>
    <property type="match status" value="1"/>
</dbReference>
<reference evidence="6 7" key="1">
    <citation type="journal article" date="2017" name="Nat. Commun.">
        <title>Genome assembly with in vitro proximity ligation data and whole-genome triplication in lettuce.</title>
        <authorList>
            <person name="Reyes-Chin-Wo S."/>
            <person name="Wang Z."/>
            <person name="Yang X."/>
            <person name="Kozik A."/>
            <person name="Arikit S."/>
            <person name="Song C."/>
            <person name="Xia L."/>
            <person name="Froenicke L."/>
            <person name="Lavelle D.O."/>
            <person name="Truco M.J."/>
            <person name="Xia R."/>
            <person name="Zhu S."/>
            <person name="Xu C."/>
            <person name="Xu H."/>
            <person name="Xu X."/>
            <person name="Cox K."/>
            <person name="Korf I."/>
            <person name="Meyers B.C."/>
            <person name="Michelmore R.W."/>
        </authorList>
    </citation>
    <scope>NUCLEOTIDE SEQUENCE [LARGE SCALE GENOMIC DNA]</scope>
    <source>
        <strain evidence="7">cv. Salinas</strain>
        <tissue evidence="6">Seedlings</tissue>
    </source>
</reference>
<proteinExistence type="predicted"/>
<keyword evidence="2 3" id="KW-0238">DNA-binding</keyword>
<feature type="region of interest" description="Disordered" evidence="4">
    <location>
        <begin position="70"/>
        <end position="135"/>
    </location>
</feature>
<evidence type="ECO:0000313" key="6">
    <source>
        <dbReference type="EMBL" id="KAJ0220179.1"/>
    </source>
</evidence>
<evidence type="ECO:0000256" key="2">
    <source>
        <dbReference type="PROSITE-ProRule" id="PRU00108"/>
    </source>
</evidence>
<feature type="compositionally biased region" description="Basic and acidic residues" evidence="4">
    <location>
        <begin position="114"/>
        <end position="128"/>
    </location>
</feature>
<evidence type="ECO:0000259" key="5">
    <source>
        <dbReference type="PROSITE" id="PS50071"/>
    </source>
</evidence>
<dbReference type="Gene3D" id="1.10.10.60">
    <property type="entry name" value="Homeodomain-like"/>
    <property type="match status" value="1"/>
</dbReference>
<evidence type="ECO:0000256" key="3">
    <source>
        <dbReference type="RuleBase" id="RU000682"/>
    </source>
</evidence>
<evidence type="ECO:0000256" key="4">
    <source>
        <dbReference type="SAM" id="MobiDB-lite"/>
    </source>
</evidence>
<dbReference type="InterPro" id="IPR001356">
    <property type="entry name" value="HD"/>
</dbReference>
<dbReference type="GO" id="GO:0003677">
    <property type="term" value="F:DNA binding"/>
    <property type="evidence" value="ECO:0007669"/>
    <property type="project" value="UniProtKB-UniRule"/>
</dbReference>
<name>A0A9R1XP67_LACSA</name>
<dbReference type="EMBL" id="NBSK02000002">
    <property type="protein sequence ID" value="KAJ0220179.1"/>
    <property type="molecule type" value="Genomic_DNA"/>
</dbReference>
<dbReference type="Proteomes" id="UP000235145">
    <property type="component" value="Unassembled WGS sequence"/>
</dbReference>
<evidence type="ECO:0000313" key="7">
    <source>
        <dbReference type="Proteomes" id="UP000235145"/>
    </source>
</evidence>
<dbReference type="AlphaFoldDB" id="A0A9R1XP67"/>
<dbReference type="PANTHER" id="PTHR47713:SF2">
    <property type="entry name" value="HOMEODOMAIN-LIKE SUPERFAMILY PROTEIN"/>
    <property type="match status" value="1"/>
</dbReference>
<dbReference type="PROSITE" id="PS50071">
    <property type="entry name" value="HOMEOBOX_2"/>
    <property type="match status" value="1"/>
</dbReference>
<feature type="region of interest" description="Disordered" evidence="4">
    <location>
        <begin position="150"/>
        <end position="184"/>
    </location>
</feature>
<feature type="region of interest" description="Disordered" evidence="4">
    <location>
        <begin position="497"/>
        <end position="529"/>
    </location>
</feature>
<keyword evidence="2 3" id="KW-0371">Homeobox</keyword>
<dbReference type="OrthoDB" id="6159439at2759"/>
<dbReference type="InterPro" id="IPR009057">
    <property type="entry name" value="Homeodomain-like_sf"/>
</dbReference>
<dbReference type="CDD" id="cd00086">
    <property type="entry name" value="homeodomain"/>
    <property type="match status" value="1"/>
</dbReference>
<feature type="region of interest" description="Disordered" evidence="4">
    <location>
        <begin position="1"/>
        <end position="23"/>
    </location>
</feature>
<dbReference type="GO" id="GO:0005634">
    <property type="term" value="C:nucleus"/>
    <property type="evidence" value="ECO:0007669"/>
    <property type="project" value="UniProtKB-SubCell"/>
</dbReference>
<dbReference type="SUPFAM" id="SSF46689">
    <property type="entry name" value="Homeodomain-like"/>
    <property type="match status" value="1"/>
</dbReference>
<comment type="subcellular location">
    <subcellularLocation>
        <location evidence="1 2 3">Nucleus</location>
    </subcellularLocation>
</comment>
<gene>
    <name evidence="6" type="ORF">LSAT_V11C200062310</name>
</gene>